<evidence type="ECO:0000313" key="3">
    <source>
        <dbReference type="Proteomes" id="UP001055439"/>
    </source>
</evidence>
<dbReference type="SMART" id="SM00367">
    <property type="entry name" value="LRR_CC"/>
    <property type="match status" value="9"/>
</dbReference>
<dbReference type="GO" id="GO:0019005">
    <property type="term" value="C:SCF ubiquitin ligase complex"/>
    <property type="evidence" value="ECO:0007669"/>
    <property type="project" value="TreeGrafter"/>
</dbReference>
<proteinExistence type="predicted"/>
<gene>
    <name evidence="2" type="ORF">MUK42_00454</name>
</gene>
<organism evidence="2 3">
    <name type="scientific">Musa troglodytarum</name>
    <name type="common">fe'i banana</name>
    <dbReference type="NCBI Taxonomy" id="320322"/>
    <lineage>
        <taxon>Eukaryota</taxon>
        <taxon>Viridiplantae</taxon>
        <taxon>Streptophyta</taxon>
        <taxon>Embryophyta</taxon>
        <taxon>Tracheophyta</taxon>
        <taxon>Spermatophyta</taxon>
        <taxon>Magnoliopsida</taxon>
        <taxon>Liliopsida</taxon>
        <taxon>Zingiberales</taxon>
        <taxon>Musaceae</taxon>
        <taxon>Musa</taxon>
    </lineage>
</organism>
<dbReference type="EMBL" id="CP097505">
    <property type="protein sequence ID" value="URD94252.1"/>
    <property type="molecule type" value="Genomic_DNA"/>
</dbReference>
<accession>A0A9E7FFL5</accession>
<dbReference type="InterPro" id="IPR032675">
    <property type="entry name" value="LRR_dom_sf"/>
</dbReference>
<reference evidence="2" key="1">
    <citation type="submission" date="2022-05" db="EMBL/GenBank/DDBJ databases">
        <title>The Musa troglodytarum L. genome provides insights into the mechanism of non-climacteric behaviour and enrichment of carotenoids.</title>
        <authorList>
            <person name="Wang J."/>
        </authorList>
    </citation>
    <scope>NUCLEOTIDE SEQUENCE</scope>
    <source>
        <tissue evidence="2">Leaf</tissue>
    </source>
</reference>
<dbReference type="Pfam" id="PF25372">
    <property type="entry name" value="DUF7885"/>
    <property type="match status" value="1"/>
</dbReference>
<evidence type="ECO:0000259" key="1">
    <source>
        <dbReference type="Pfam" id="PF25372"/>
    </source>
</evidence>
<dbReference type="SUPFAM" id="SSF52047">
    <property type="entry name" value="RNI-like"/>
    <property type="match status" value="1"/>
</dbReference>
<name>A0A9E7FFL5_9LILI</name>
<dbReference type="PANTHER" id="PTHR13318:SF182">
    <property type="entry name" value="F-BOX_LRR-REPEAT PROTEIN 14"/>
    <property type="match status" value="1"/>
</dbReference>
<dbReference type="InterPro" id="IPR001611">
    <property type="entry name" value="Leu-rich_rpt"/>
</dbReference>
<sequence length="490" mass="53901">MLDRDRGCLRRKKRDLFDQMGLLMEDVPEELLVDIVNRLEQTADRNSVSLACKRLCAIDGEQRHFLKVGSGLHAATEAMTSLCMRFPNIKKLEIDSSGRQSNPAKQLADRGLLLLPSCCPSLTELTLSFCSSIDDAGLAFLASCPNLRSVELNFAPAITCAGILSLVVGCKNLSALHLNRCIKVSGDEWLEYLGKFGKLEDLSIKNCRGIGEDDLIELGPGWSNLKRLEVEVDACHRQSKVYERSSVDKWARHQSRFKNLRELRLVNCSVAPGRGLSCLLGGCEALERLRLDMCVGVKDTDMVALAGKSRNLRSISIGLHPQYMAPVLLTNPLRLTDESLRAIAAGCSKLEALELSFSDGEFPCLSCFSRGGLLAMIQSCPIRVLALDAACFFDDGGMEALRRAPYLQTLKLAECQGVTDVGMQLLRRFPRLTSLELRKCVGVTDLGLKPLIGSCKLESLTVQGCPRISEEGVRGAARTVSYEHDSPWIH</sequence>
<protein>
    <submittedName>
        <fullName evidence="2">F-box LRR-repeat protein</fullName>
    </submittedName>
</protein>
<dbReference type="Pfam" id="PF13516">
    <property type="entry name" value="LRR_6"/>
    <property type="match status" value="1"/>
</dbReference>
<dbReference type="AlphaFoldDB" id="A0A9E7FFL5"/>
<dbReference type="OrthoDB" id="595131at2759"/>
<dbReference type="FunFam" id="3.80.10.10:FF:000690">
    <property type="entry name" value="F-box/LRR-repeat protein 14"/>
    <property type="match status" value="1"/>
</dbReference>
<dbReference type="Gene3D" id="3.80.10.10">
    <property type="entry name" value="Ribonuclease Inhibitor"/>
    <property type="match status" value="2"/>
</dbReference>
<dbReference type="GO" id="GO:0031146">
    <property type="term" value="P:SCF-dependent proteasomal ubiquitin-dependent protein catabolic process"/>
    <property type="evidence" value="ECO:0007669"/>
    <property type="project" value="TreeGrafter"/>
</dbReference>
<feature type="domain" description="F-box/LRR-repeat protein 15-like leucin rich repeat" evidence="1">
    <location>
        <begin position="405"/>
        <end position="473"/>
    </location>
</feature>
<dbReference type="PANTHER" id="PTHR13318">
    <property type="entry name" value="PARTNER OF PAIRED, ISOFORM B-RELATED"/>
    <property type="match status" value="1"/>
</dbReference>
<evidence type="ECO:0000313" key="2">
    <source>
        <dbReference type="EMBL" id="URD94252.1"/>
    </source>
</evidence>
<keyword evidence="3" id="KW-1185">Reference proteome</keyword>
<dbReference type="FunFam" id="1.20.1280.50:FF:000023">
    <property type="entry name" value="F-box/LRR-repeat protein 4"/>
    <property type="match status" value="1"/>
</dbReference>
<dbReference type="Gene3D" id="1.20.1280.50">
    <property type="match status" value="1"/>
</dbReference>
<dbReference type="InterPro" id="IPR057207">
    <property type="entry name" value="FBXL15_LRR"/>
</dbReference>
<dbReference type="Proteomes" id="UP001055439">
    <property type="component" value="Chromosome 3"/>
</dbReference>
<dbReference type="InterPro" id="IPR006553">
    <property type="entry name" value="Leu-rich_rpt_Cys-con_subtyp"/>
</dbReference>